<gene>
    <name evidence="1" type="ORF">KSZ_31030</name>
</gene>
<protein>
    <submittedName>
        <fullName evidence="1">Uncharacterized protein</fullName>
    </submittedName>
</protein>
<name>A0ABQ3VG02_9CHLR</name>
<sequence>MSDTVFPATALAQSIQEPVSRQAIVAKKGQLNLHAVLAQLVNTITLPLRLPEMLQLLTELVTQALDIDLCMRIQKLCPLDLEHMPDLLPLLMALKSYRLRAHQWRCDESLDD</sequence>
<accession>A0ABQ3VG02</accession>
<dbReference type="RefSeq" id="WP_201362724.1">
    <property type="nucleotide sequence ID" value="NZ_BNJJ01000008.1"/>
</dbReference>
<reference evidence="1 2" key="1">
    <citation type="journal article" date="2021" name="Int. J. Syst. Evol. Microbiol.">
        <title>Reticulibacter mediterranei gen. nov., sp. nov., within the new family Reticulibacteraceae fam. nov., and Ktedonospora formicarum gen. nov., sp. nov., Ktedonobacter robiniae sp. nov., Dictyobacter formicarum sp. nov. and Dictyobacter arantiisoli sp. nov., belonging to the class Ktedonobacteria.</title>
        <authorList>
            <person name="Yabe S."/>
            <person name="Zheng Y."/>
            <person name="Wang C.M."/>
            <person name="Sakai Y."/>
            <person name="Abe K."/>
            <person name="Yokota A."/>
            <person name="Donadio S."/>
            <person name="Cavaletti L."/>
            <person name="Monciardini P."/>
        </authorList>
    </citation>
    <scope>NUCLEOTIDE SEQUENCE [LARGE SCALE GENOMIC DNA]</scope>
    <source>
        <strain evidence="1 2">SOSP1-9</strain>
    </source>
</reference>
<dbReference type="EMBL" id="BNJJ01000008">
    <property type="protein sequence ID" value="GHO85097.1"/>
    <property type="molecule type" value="Genomic_DNA"/>
</dbReference>
<dbReference type="Proteomes" id="UP000635565">
    <property type="component" value="Unassembled WGS sequence"/>
</dbReference>
<comment type="caution">
    <text evidence="1">The sequence shown here is derived from an EMBL/GenBank/DDBJ whole genome shotgun (WGS) entry which is preliminary data.</text>
</comment>
<keyword evidence="2" id="KW-1185">Reference proteome</keyword>
<evidence type="ECO:0000313" key="1">
    <source>
        <dbReference type="EMBL" id="GHO85097.1"/>
    </source>
</evidence>
<evidence type="ECO:0000313" key="2">
    <source>
        <dbReference type="Proteomes" id="UP000635565"/>
    </source>
</evidence>
<proteinExistence type="predicted"/>
<organism evidence="1 2">
    <name type="scientific">Dictyobacter formicarum</name>
    <dbReference type="NCBI Taxonomy" id="2778368"/>
    <lineage>
        <taxon>Bacteria</taxon>
        <taxon>Bacillati</taxon>
        <taxon>Chloroflexota</taxon>
        <taxon>Ktedonobacteria</taxon>
        <taxon>Ktedonobacterales</taxon>
        <taxon>Dictyobacteraceae</taxon>
        <taxon>Dictyobacter</taxon>
    </lineage>
</organism>